<gene>
    <name evidence="2" type="ORF">SAMN05216353_1529</name>
</gene>
<protein>
    <submittedName>
        <fullName evidence="2">Uncharacterized protein</fullName>
    </submittedName>
</protein>
<proteinExistence type="predicted"/>
<feature type="transmembrane region" description="Helical" evidence="1">
    <location>
        <begin position="7"/>
        <end position="25"/>
    </location>
</feature>
<organism evidence="2 3">
    <name type="scientific">Halobacillus alkaliphilus</name>
    <dbReference type="NCBI Taxonomy" id="396056"/>
    <lineage>
        <taxon>Bacteria</taxon>
        <taxon>Bacillati</taxon>
        <taxon>Bacillota</taxon>
        <taxon>Bacilli</taxon>
        <taxon>Bacillales</taxon>
        <taxon>Bacillaceae</taxon>
        <taxon>Halobacillus</taxon>
    </lineage>
</organism>
<dbReference type="OrthoDB" id="9886980at2"/>
<accession>A0A1I2SK74</accession>
<evidence type="ECO:0000256" key="1">
    <source>
        <dbReference type="SAM" id="Phobius"/>
    </source>
</evidence>
<keyword evidence="3" id="KW-1185">Reference proteome</keyword>
<keyword evidence="1" id="KW-0472">Membrane</keyword>
<dbReference type="RefSeq" id="WP_089754323.1">
    <property type="nucleotide sequence ID" value="NZ_FOOG01000052.1"/>
</dbReference>
<evidence type="ECO:0000313" key="3">
    <source>
        <dbReference type="Proteomes" id="UP000198897"/>
    </source>
</evidence>
<keyword evidence="1" id="KW-0812">Transmembrane</keyword>
<dbReference type="AlphaFoldDB" id="A0A1I2SK74"/>
<evidence type="ECO:0000313" key="2">
    <source>
        <dbReference type="EMBL" id="SFG52913.1"/>
    </source>
</evidence>
<name>A0A1I2SK74_9BACI</name>
<dbReference type="EMBL" id="FOOG01000052">
    <property type="protein sequence ID" value="SFG52913.1"/>
    <property type="molecule type" value="Genomic_DNA"/>
</dbReference>
<sequence>MNLTKTLVGIFFCALFTIVGIYRLNDETLNIFPFIVSIAFTIGCPIGIVIMTFKVIKAKQEGNLF</sequence>
<keyword evidence="1" id="KW-1133">Transmembrane helix</keyword>
<feature type="transmembrane region" description="Helical" evidence="1">
    <location>
        <begin position="31"/>
        <end position="53"/>
    </location>
</feature>
<dbReference type="Proteomes" id="UP000198897">
    <property type="component" value="Unassembled WGS sequence"/>
</dbReference>
<reference evidence="3" key="1">
    <citation type="submission" date="2016-10" db="EMBL/GenBank/DDBJ databases">
        <authorList>
            <person name="Varghese N."/>
            <person name="Submissions S."/>
        </authorList>
    </citation>
    <scope>NUCLEOTIDE SEQUENCE [LARGE SCALE GENOMIC DNA]</scope>
    <source>
        <strain evidence="3">FP5</strain>
    </source>
</reference>